<dbReference type="EMBL" id="FOXA01000012">
    <property type="protein sequence ID" value="SFP76463.1"/>
    <property type="molecule type" value="Genomic_DNA"/>
</dbReference>
<comment type="pathway">
    <text evidence="1">Carbohydrate degradation; 2-deoxy-D-ribose 1-phosphate degradation; D-glyceraldehyde 3-phosphate and acetaldehyde from 2-deoxy-alpha-D-ribose 1-phosphate: step 2/2.</text>
</comment>
<dbReference type="STRING" id="441119.SAMN04488047_11285"/>
<dbReference type="CDD" id="cd00959">
    <property type="entry name" value="DeoC"/>
    <property type="match status" value="1"/>
</dbReference>
<sequence>MVTPRPRLHSTARACDLVTLIDKDLPVTAETQTRPATQIAPVPHTGLERNPGMELDLDWVRAVQANTSAIERRAATLPGRRSVKKEWQAAWLLKAITLIDLTTLSGDDTPGRVRRLCAKARQPVRADILDALGVSGITTGAVCVYHEMVPTAVEALRGSGIPVAAVSTGFPAGLSPFRLRLAEIEESVKAGADEIDIVISRRHVLTGDWQALYDEMRAFRDACGEAHVKAILATGELGTLRNVARASLVCMMAGADFIKTSTGKESVNATLPVSLTMVRAIRAYEERTGIKVGYKPAGGISKAKDALLYLALMKDELGDRWLQPDLFRFGASSLLGDIERQLEHFVTGRYSASYRHPLA</sequence>
<keyword evidence="4" id="KW-0456">Lyase</keyword>
<dbReference type="InterPro" id="IPR011343">
    <property type="entry name" value="DeoC"/>
</dbReference>
<evidence type="ECO:0000313" key="9">
    <source>
        <dbReference type="Proteomes" id="UP000199356"/>
    </source>
</evidence>
<name>A0A1I5T0B5_9RHOB</name>
<evidence type="ECO:0000256" key="3">
    <source>
        <dbReference type="ARBA" id="ARBA00012515"/>
    </source>
</evidence>
<evidence type="ECO:0000256" key="4">
    <source>
        <dbReference type="ARBA" id="ARBA00023239"/>
    </source>
</evidence>
<dbReference type="NCBIfam" id="TIGR00126">
    <property type="entry name" value="deoC"/>
    <property type="match status" value="1"/>
</dbReference>
<proteinExistence type="inferred from homology"/>
<dbReference type="AlphaFoldDB" id="A0A1I5T0B5"/>
<dbReference type="InterPro" id="IPR002915">
    <property type="entry name" value="DeoC/FbaB/LacD_aldolase"/>
</dbReference>
<dbReference type="GO" id="GO:0004139">
    <property type="term" value="F:deoxyribose-phosphate aldolase activity"/>
    <property type="evidence" value="ECO:0007669"/>
    <property type="project" value="UniProtKB-UniRule"/>
</dbReference>
<dbReference type="EC" id="4.1.2.4" evidence="3 7"/>
<dbReference type="GO" id="GO:0005737">
    <property type="term" value="C:cytoplasm"/>
    <property type="evidence" value="ECO:0007669"/>
    <property type="project" value="InterPro"/>
</dbReference>
<reference evidence="8 9" key="1">
    <citation type="submission" date="2016-10" db="EMBL/GenBank/DDBJ databases">
        <authorList>
            <person name="de Groot N.N."/>
        </authorList>
    </citation>
    <scope>NUCLEOTIDE SEQUENCE [LARGE SCALE GENOMIC DNA]</scope>
    <source>
        <strain evidence="8 9">DSM 19547</strain>
    </source>
</reference>
<dbReference type="SUPFAM" id="SSF51569">
    <property type="entry name" value="Aldolase"/>
    <property type="match status" value="1"/>
</dbReference>
<dbReference type="Gene3D" id="3.20.20.70">
    <property type="entry name" value="Aldolase class I"/>
    <property type="match status" value="1"/>
</dbReference>
<dbReference type="GO" id="GO:0016052">
    <property type="term" value="P:carbohydrate catabolic process"/>
    <property type="evidence" value="ECO:0007669"/>
    <property type="project" value="TreeGrafter"/>
</dbReference>
<dbReference type="Pfam" id="PF01791">
    <property type="entry name" value="DeoC"/>
    <property type="match status" value="1"/>
</dbReference>
<dbReference type="Proteomes" id="UP000199356">
    <property type="component" value="Unassembled WGS sequence"/>
</dbReference>
<dbReference type="PANTHER" id="PTHR10889:SF3">
    <property type="entry name" value="DEOXYRIBOSE-PHOSPHATE ALDOLASE"/>
    <property type="match status" value="1"/>
</dbReference>
<comment type="catalytic activity">
    <reaction evidence="6">
        <text>2-deoxy-D-ribose 5-phosphate = D-glyceraldehyde 3-phosphate + acetaldehyde</text>
        <dbReference type="Rhea" id="RHEA:12821"/>
        <dbReference type="ChEBI" id="CHEBI:15343"/>
        <dbReference type="ChEBI" id="CHEBI:59776"/>
        <dbReference type="ChEBI" id="CHEBI:62877"/>
        <dbReference type="EC" id="4.1.2.4"/>
    </reaction>
</comment>
<accession>A0A1I5T0B5</accession>
<dbReference type="PANTHER" id="PTHR10889">
    <property type="entry name" value="DEOXYRIBOSE-PHOSPHATE ALDOLASE"/>
    <property type="match status" value="1"/>
</dbReference>
<gene>
    <name evidence="8" type="ORF">SAMN04488047_11285</name>
</gene>
<dbReference type="InterPro" id="IPR013785">
    <property type="entry name" value="Aldolase_TIM"/>
</dbReference>
<protein>
    <recommendedName>
        <fullName evidence="3 7">Deoxyribose-phosphate aldolase</fullName>
        <ecNumber evidence="3 7">4.1.2.4</ecNumber>
    </recommendedName>
</protein>
<organism evidence="8 9">
    <name type="scientific">Tranquillimonas alkanivorans</name>
    <dbReference type="NCBI Taxonomy" id="441119"/>
    <lineage>
        <taxon>Bacteria</taxon>
        <taxon>Pseudomonadati</taxon>
        <taxon>Pseudomonadota</taxon>
        <taxon>Alphaproteobacteria</taxon>
        <taxon>Rhodobacterales</taxon>
        <taxon>Roseobacteraceae</taxon>
        <taxon>Tranquillimonas</taxon>
    </lineage>
</organism>
<evidence type="ECO:0000256" key="5">
    <source>
        <dbReference type="ARBA" id="ARBA00023270"/>
    </source>
</evidence>
<evidence type="ECO:0000256" key="2">
    <source>
        <dbReference type="ARBA" id="ARBA00009473"/>
    </source>
</evidence>
<evidence type="ECO:0000256" key="7">
    <source>
        <dbReference type="NCBIfam" id="TIGR00126"/>
    </source>
</evidence>
<keyword evidence="5" id="KW-0704">Schiff base</keyword>
<comment type="similarity">
    <text evidence="2">Belongs to the DeoC/FbaB aldolase family. DeoC type 2 subfamily.</text>
</comment>
<keyword evidence="9" id="KW-1185">Reference proteome</keyword>
<dbReference type="GO" id="GO:0009264">
    <property type="term" value="P:deoxyribonucleotide catabolic process"/>
    <property type="evidence" value="ECO:0007669"/>
    <property type="project" value="UniProtKB-UniRule"/>
</dbReference>
<evidence type="ECO:0000313" key="8">
    <source>
        <dbReference type="EMBL" id="SFP76463.1"/>
    </source>
</evidence>
<evidence type="ECO:0000256" key="1">
    <source>
        <dbReference type="ARBA" id="ARBA00004816"/>
    </source>
</evidence>
<dbReference type="SMART" id="SM01133">
    <property type="entry name" value="DeoC"/>
    <property type="match status" value="1"/>
</dbReference>
<evidence type="ECO:0000256" key="6">
    <source>
        <dbReference type="ARBA" id="ARBA00048791"/>
    </source>
</evidence>